<evidence type="ECO:0000313" key="6">
    <source>
        <dbReference type="Proteomes" id="UP000217944"/>
    </source>
</evidence>
<comment type="caution">
    <text evidence="5">The sequence shown here is derived from an EMBL/GenBank/DDBJ whole genome shotgun (WGS) entry which is preliminary data.</text>
</comment>
<dbReference type="EMBL" id="BDME01000001">
    <property type="protein sequence ID" value="GAX86785.1"/>
    <property type="molecule type" value="Genomic_DNA"/>
</dbReference>
<feature type="coiled-coil region" evidence="3">
    <location>
        <begin position="242"/>
        <end position="269"/>
    </location>
</feature>
<reference evidence="5 6" key="1">
    <citation type="journal article" date="2017" name="Syst. Appl. Microbiol.">
        <title>Lebetimonas natsushimae sp. nov., a novel strictly anaerobic, moderately thermophilic chemoautotroph isolated from a deep-sea hydrothermal vent polychaete nest in the Mid-Okinawa Trough.</title>
        <authorList>
            <person name="Nagata R."/>
            <person name="Takaki Y."/>
            <person name="Tame A."/>
            <person name="Nunoura T."/>
            <person name="Muto H."/>
            <person name="Mino S."/>
            <person name="Sawayama S."/>
            <person name="Takai K."/>
            <person name="Nakagawa S."/>
        </authorList>
    </citation>
    <scope>NUCLEOTIDE SEQUENCE [LARGE SCALE GENOMIC DNA]</scope>
    <source>
        <strain evidence="5 6">HS1857</strain>
    </source>
</reference>
<evidence type="ECO:0000313" key="5">
    <source>
        <dbReference type="EMBL" id="GAX86785.1"/>
    </source>
</evidence>
<accession>A0A292YBK5</accession>
<sequence>MFFGKNDCKDYEKKIKQLEEELSEKDRIIEDLKSQLNEKKVLENKLNKFTSKASSCFNTLEENIGLIEKIANKADIHINDVKTLIEVVKGNKKEIDELKRIFENFVKEVEKLIQFSDVARQNIVELNESVGNINNIIQLIKEIADQTNLLALNAAIEAARAGEHGRGFAVVADEVRKLAERTQKATSEVEVTINVLKQNTSNFTQEGANLDHIIFQMQELLNSFKEGFEHLLSIDEKVFDEIEDMTSSLDELESKIKNFENLLQNQYREIVKV</sequence>
<dbReference type="GO" id="GO:0016020">
    <property type="term" value="C:membrane"/>
    <property type="evidence" value="ECO:0007669"/>
    <property type="project" value="InterPro"/>
</dbReference>
<evidence type="ECO:0000259" key="4">
    <source>
        <dbReference type="PROSITE" id="PS50111"/>
    </source>
</evidence>
<gene>
    <name evidence="5" type="ORF">LNAT_P0080</name>
</gene>
<keyword evidence="1 2" id="KW-0807">Transducer</keyword>
<evidence type="ECO:0000256" key="3">
    <source>
        <dbReference type="SAM" id="Coils"/>
    </source>
</evidence>
<evidence type="ECO:0000256" key="1">
    <source>
        <dbReference type="ARBA" id="ARBA00023224"/>
    </source>
</evidence>
<keyword evidence="6" id="KW-1185">Reference proteome</keyword>
<dbReference type="SUPFAM" id="SSF58104">
    <property type="entry name" value="Methyl-accepting chemotaxis protein (MCP) signaling domain"/>
    <property type="match status" value="1"/>
</dbReference>
<evidence type="ECO:0000256" key="2">
    <source>
        <dbReference type="PROSITE-ProRule" id="PRU00284"/>
    </source>
</evidence>
<dbReference type="PROSITE" id="PS50111">
    <property type="entry name" value="CHEMOTAXIS_TRANSDUC_2"/>
    <property type="match status" value="1"/>
</dbReference>
<feature type="domain" description="Methyl-accepting transducer" evidence="4">
    <location>
        <begin position="47"/>
        <end position="251"/>
    </location>
</feature>
<dbReference type="SMART" id="SM00283">
    <property type="entry name" value="MA"/>
    <property type="match status" value="1"/>
</dbReference>
<name>A0A292YBK5_9BACT</name>
<proteinExistence type="predicted"/>
<dbReference type="AlphaFoldDB" id="A0A292YBK5"/>
<dbReference type="InterPro" id="IPR004089">
    <property type="entry name" value="MCPsignal_dom"/>
</dbReference>
<feature type="coiled-coil region" evidence="3">
    <location>
        <begin position="1"/>
        <end position="52"/>
    </location>
</feature>
<protein>
    <submittedName>
        <fullName evidence="5">Methyl-accepting chemotaxis protein</fullName>
    </submittedName>
</protein>
<dbReference type="Gene3D" id="1.10.287.950">
    <property type="entry name" value="Methyl-accepting chemotaxis protein"/>
    <property type="match status" value="1"/>
</dbReference>
<dbReference type="Pfam" id="PF00015">
    <property type="entry name" value="MCPsignal"/>
    <property type="match status" value="1"/>
</dbReference>
<dbReference type="Proteomes" id="UP000217944">
    <property type="component" value="Unassembled WGS sequence"/>
</dbReference>
<dbReference type="PANTHER" id="PTHR32089:SF112">
    <property type="entry name" value="LYSOZYME-LIKE PROTEIN-RELATED"/>
    <property type="match status" value="1"/>
</dbReference>
<keyword evidence="3" id="KW-0175">Coiled coil</keyword>
<dbReference type="PANTHER" id="PTHR32089">
    <property type="entry name" value="METHYL-ACCEPTING CHEMOTAXIS PROTEIN MCPB"/>
    <property type="match status" value="1"/>
</dbReference>
<organism evidence="5 6">
    <name type="scientific">Lebetimonas natsushimae</name>
    <dbReference type="NCBI Taxonomy" id="1936991"/>
    <lineage>
        <taxon>Bacteria</taxon>
        <taxon>Pseudomonadati</taxon>
        <taxon>Campylobacterota</taxon>
        <taxon>Epsilonproteobacteria</taxon>
        <taxon>Nautiliales</taxon>
        <taxon>Nautiliaceae</taxon>
        <taxon>Lebetimonas</taxon>
    </lineage>
</organism>
<dbReference type="GO" id="GO:0007165">
    <property type="term" value="P:signal transduction"/>
    <property type="evidence" value="ECO:0007669"/>
    <property type="project" value="UniProtKB-KW"/>
</dbReference>